<organism evidence="2 3">
    <name type="scientific">Candidatus Planktophila versatilis</name>
    <dbReference type="NCBI Taxonomy" id="1884905"/>
    <lineage>
        <taxon>Bacteria</taxon>
        <taxon>Bacillati</taxon>
        <taxon>Actinomycetota</taxon>
        <taxon>Actinomycetes</taxon>
        <taxon>Candidatus Nanopelagicales</taxon>
        <taxon>Candidatus Nanopelagicaceae</taxon>
        <taxon>Candidatus Planktophila</taxon>
    </lineage>
</organism>
<dbReference type="Pfam" id="PF00535">
    <property type="entry name" value="Glycos_transf_2"/>
    <property type="match status" value="1"/>
</dbReference>
<name>A0ABM6MCV5_9ACTN</name>
<dbReference type="InterPro" id="IPR029044">
    <property type="entry name" value="Nucleotide-diphossugar_trans"/>
</dbReference>
<proteinExistence type="predicted"/>
<keyword evidence="3" id="KW-1185">Reference proteome</keyword>
<dbReference type="CDD" id="cd00761">
    <property type="entry name" value="Glyco_tranf_GTA_type"/>
    <property type="match status" value="1"/>
</dbReference>
<reference evidence="2 3" key="1">
    <citation type="submission" date="2016-07" db="EMBL/GenBank/DDBJ databases">
        <title>High microdiversification within the ubiquitous acI lineage of Actinobacteria.</title>
        <authorList>
            <person name="Neuenschwander S.M."/>
            <person name="Salcher M."/>
            <person name="Ghai R."/>
            <person name="Pernthaler J."/>
        </authorList>
    </citation>
    <scope>NUCLEOTIDE SEQUENCE [LARGE SCALE GENOMIC DNA]</scope>
    <source>
        <strain evidence="2">MMS-IA-79</strain>
    </source>
</reference>
<dbReference type="SUPFAM" id="SSF53448">
    <property type="entry name" value="Nucleotide-diphospho-sugar transferases"/>
    <property type="match status" value="1"/>
</dbReference>
<dbReference type="EMBL" id="CP016774">
    <property type="protein sequence ID" value="ASY16701.1"/>
    <property type="molecule type" value="Genomic_DNA"/>
</dbReference>
<dbReference type="Gene3D" id="3.90.550.10">
    <property type="entry name" value="Spore Coat Polysaccharide Biosynthesis Protein SpsA, Chain A"/>
    <property type="match status" value="1"/>
</dbReference>
<protein>
    <submittedName>
        <fullName evidence="2">Glycosyltransferase</fullName>
    </submittedName>
</protein>
<dbReference type="Proteomes" id="UP000217177">
    <property type="component" value="Chromosome"/>
</dbReference>
<evidence type="ECO:0000313" key="3">
    <source>
        <dbReference type="Proteomes" id="UP000217177"/>
    </source>
</evidence>
<gene>
    <name evidence="2" type="ORF">A1sIA79_00195</name>
</gene>
<evidence type="ECO:0000313" key="2">
    <source>
        <dbReference type="EMBL" id="ASY16701.1"/>
    </source>
</evidence>
<dbReference type="InterPro" id="IPR001173">
    <property type="entry name" value="Glyco_trans_2-like"/>
</dbReference>
<sequence>MNIEKFNRIKNCEFILINDSFRKPSSLSRLKKKYESHNIHCVEVSKGNPGETRNAGIEIASGDWISFIDSDDFVEFSGYVDLVEKAQLAGADFAVGQYVRMLLADSGLTKTFVPSNQDSIEQLARDPGIWRMCFRRDLISANRFTPMRMAEDQVFLLNLEFWKHKALFSRLPIYSYRTGVETQLTQTLDAFDDIKLSIGIFFDYLFNVSQERDDRKIVSIMLSSQLISVFRRKPFKGPFLLAANLLRVRNSIRFTRTTLFLMRILIIEFLGRSRNFLVDKGNRNV</sequence>
<feature type="domain" description="Glycosyltransferase 2-like" evidence="1">
    <location>
        <begin position="9"/>
        <end position="100"/>
    </location>
</feature>
<evidence type="ECO:0000259" key="1">
    <source>
        <dbReference type="Pfam" id="PF00535"/>
    </source>
</evidence>
<accession>A0ABM6MCV5</accession>